<accession>A0A5C2RZE6</accession>
<proteinExistence type="predicted"/>
<dbReference type="EMBL" id="ML122288">
    <property type="protein sequence ID" value="RPD56455.1"/>
    <property type="molecule type" value="Genomic_DNA"/>
</dbReference>
<dbReference type="AlphaFoldDB" id="A0A5C2RZE6"/>
<organism evidence="1 2">
    <name type="scientific">Lentinus tigrinus ALCF2SS1-6</name>
    <dbReference type="NCBI Taxonomy" id="1328759"/>
    <lineage>
        <taxon>Eukaryota</taxon>
        <taxon>Fungi</taxon>
        <taxon>Dikarya</taxon>
        <taxon>Basidiomycota</taxon>
        <taxon>Agaricomycotina</taxon>
        <taxon>Agaricomycetes</taxon>
        <taxon>Polyporales</taxon>
        <taxon>Polyporaceae</taxon>
        <taxon>Lentinus</taxon>
    </lineage>
</organism>
<name>A0A5C2RZE6_9APHY</name>
<evidence type="ECO:0000313" key="1">
    <source>
        <dbReference type="EMBL" id="RPD56455.1"/>
    </source>
</evidence>
<sequence length="129" mass="13341">MSLRHASRRVAQVPRSSSTVSGCPAVCLYSIRVSASCSECHMISQTYAQLKHLGIYCVSCPRVARGKVITRPSGNSDSAGDMVVAAGAGRLACSQLPSPMFSGVLILLPSLCVADVSIPASSSTLLSAL</sequence>
<dbReference type="Proteomes" id="UP000313359">
    <property type="component" value="Unassembled WGS sequence"/>
</dbReference>
<keyword evidence="2" id="KW-1185">Reference proteome</keyword>
<reference evidence="1" key="1">
    <citation type="journal article" date="2018" name="Genome Biol. Evol.">
        <title>Genomics and development of Lentinus tigrinus, a white-rot wood-decaying mushroom with dimorphic fruiting bodies.</title>
        <authorList>
            <person name="Wu B."/>
            <person name="Xu Z."/>
            <person name="Knudson A."/>
            <person name="Carlson A."/>
            <person name="Chen N."/>
            <person name="Kovaka S."/>
            <person name="LaButti K."/>
            <person name="Lipzen A."/>
            <person name="Pennachio C."/>
            <person name="Riley R."/>
            <person name="Schakwitz W."/>
            <person name="Umezawa K."/>
            <person name="Ohm R.A."/>
            <person name="Grigoriev I.V."/>
            <person name="Nagy L.G."/>
            <person name="Gibbons J."/>
            <person name="Hibbett D."/>
        </authorList>
    </citation>
    <scope>NUCLEOTIDE SEQUENCE [LARGE SCALE GENOMIC DNA]</scope>
    <source>
        <strain evidence="1">ALCF2SS1-6</strain>
    </source>
</reference>
<gene>
    <name evidence="1" type="ORF">L227DRAFT_259330</name>
</gene>
<protein>
    <submittedName>
        <fullName evidence="1">Uncharacterized protein</fullName>
    </submittedName>
</protein>
<evidence type="ECO:0000313" key="2">
    <source>
        <dbReference type="Proteomes" id="UP000313359"/>
    </source>
</evidence>